<protein>
    <recommendedName>
        <fullName evidence="10">VPS10 domain-containing protein</fullName>
    </recommendedName>
</protein>
<evidence type="ECO:0000256" key="6">
    <source>
        <dbReference type="ARBA" id="ARBA00023180"/>
    </source>
</evidence>
<dbReference type="GO" id="GO:0006623">
    <property type="term" value="P:protein targeting to vacuole"/>
    <property type="evidence" value="ECO:0007669"/>
    <property type="project" value="TreeGrafter"/>
</dbReference>
<feature type="domain" description="VPS10" evidence="10">
    <location>
        <begin position="46"/>
        <end position="705"/>
    </location>
</feature>
<dbReference type="Gene3D" id="2.120.10.10">
    <property type="match status" value="1"/>
</dbReference>
<dbReference type="Gene3D" id="3.30.60.270">
    <property type="match status" value="2"/>
</dbReference>
<gene>
    <name evidence="11" type="ORF">HG536_0D02460</name>
</gene>
<keyword evidence="2 8" id="KW-0812">Transmembrane</keyword>
<dbReference type="SMART" id="SM00602">
    <property type="entry name" value="VPS10"/>
    <property type="match status" value="2"/>
</dbReference>
<keyword evidence="4 8" id="KW-1133">Transmembrane helix</keyword>
<dbReference type="GO" id="GO:0006896">
    <property type="term" value="P:Golgi to vacuole transport"/>
    <property type="evidence" value="ECO:0007669"/>
    <property type="project" value="TreeGrafter"/>
</dbReference>
<dbReference type="OrthoDB" id="443634at2759"/>
<dbReference type="FunFam" id="3.30.60.270:FF:000005">
    <property type="entry name" value="Sortilin"/>
    <property type="match status" value="1"/>
</dbReference>
<dbReference type="SUPFAM" id="SSF110296">
    <property type="entry name" value="Oligoxyloglucan reducing end-specific cellobiohydrolase"/>
    <property type="match status" value="2"/>
</dbReference>
<accession>A0A7G3ZGT8</accession>
<comment type="subcellular location">
    <subcellularLocation>
        <location evidence="1">Membrane</location>
    </subcellularLocation>
</comment>
<dbReference type="KEGG" id="tgb:HG536_0D02460"/>
<evidence type="ECO:0000256" key="9">
    <source>
        <dbReference type="SAM" id="SignalP"/>
    </source>
</evidence>
<feature type="transmembrane region" description="Helical" evidence="8">
    <location>
        <begin position="1379"/>
        <end position="1398"/>
    </location>
</feature>
<reference evidence="11 12" key="1">
    <citation type="submission" date="2020-06" db="EMBL/GenBank/DDBJ databases">
        <title>The yeast mating-type switching endonuclease HO is a domesticated member of an unorthodox homing genetic element family.</title>
        <authorList>
            <person name="Coughlan A.Y."/>
            <person name="Lombardi L."/>
            <person name="Braun-Galleani S."/>
            <person name="Martos A.R."/>
            <person name="Galeote V."/>
            <person name="Bigey F."/>
            <person name="Dequin S."/>
            <person name="Byrne K.P."/>
            <person name="Wolfe K.H."/>
        </authorList>
    </citation>
    <scope>NUCLEOTIDE SEQUENCE [LARGE SCALE GENOMIC DNA]</scope>
    <source>
        <strain evidence="11 12">CBS764</strain>
    </source>
</reference>
<dbReference type="GO" id="GO:0005829">
    <property type="term" value="C:cytosol"/>
    <property type="evidence" value="ECO:0007669"/>
    <property type="project" value="GOC"/>
</dbReference>
<sequence>MNLACLVVTLVIALARVCYADGFTPRVSRIAEGAAFSYNIQPFDDSTTIIRSLQSGISVSKDNGRTWKRIKKVKADYAYVDPFHSHSRAIAMSFDKPGQIYITDDMGESWNRAVMDLEYGEKSSGGCVLLTHPSSGDYLIAQCDVCESFGEEKGGSELDSEPGNEEDESGSFGCKRYSLISKDGGKSFQRVRASEDADVVCYFGASSPQSSLVEDEKTVYCLERVGDSDGGGQPGADVRSRLFYTRDFGKTCLDVEQFKDMMISSILVLKSFLVVFTQEDRFNEFSNKEVWVSADGTLFRKAHLPTQLREVDDFGVFEDSLGKIFLPITTGENSRKSSQVYVSDSQGLKFSAIPWTTENPEGFVMIAESEYLPGTLLAQFEGVRRSSSEANKPRMRAKTKISFDGGFSWNNLKVVDDPENKKDYPCDIDDVENCSLHVLFAFQSQPGAAPGIIMKLGVVGDGTQINLEEADLFLSTDGGRTWKKTASSSISLFAFGDMGNIMVRCPFDPDRDGDPQSEFYYSLDHGQTWNEYQLEKAIIPTELISTTPDGSGANFILKGFDGKRNSNFLYAIDFNEAFDGKRCGDDDFETFYVADGECVNGVKRKYSRRKSSSSCLIRKPFVNLEWEEEVCEICSAKDYECSFEFSRNADGQCELDYQLLSVSDVCKGSPEGQLTLKPMQLMRGDMCHRELDITPVEVSCGSLSEPEQHASEVSVKENEFDSNIVFYQYFDTMEHETIVIGTMKNDIYISHDSGQTIKKFDMDDKIIEVVFNPYFNSSAYFFGLSGTLYVTKDRGNSFHETKLPQARQLGFPLEFHAKDENTFIYYGGKDCDSMFSPECHAVAYITTDAGQSFRELLDNAIHCEFSGSQFESPYNENQIFCQVKEKHSQTRALVSSNDFFINDKTVLYENIIGYMSTGEFTVVAIPHENGELRAYVTVDGHEFAEAKFPMDATAEKQEAFTVLGSQTGSIFLHLSTSNKRGEEFGVLMKSNSNGTSFVTLEKAVNRNQHGMVDFEKVQGLEGIILVNTVSNRENVLRKGEPKELQSRITFNDGSDWSYIKPPKKDSEGKRFDCSNKPLEACALHLHSYSERTDIRDTFSSGSALGFLFGVGNVGSHLLPEDECSTFFSSDGGESWREVKKGAYQWEYGDHGGVLVLVPKNVPTDILSYSLDSGETWKDFKFTEERTIVQDIVTVPGDSALRFLLLSQSTSIRGGSTKTFSIDFTGSFKKQCAFNREDPAHDDFDYLPLGESGTKCLFGHRAKYLRKINNECYVGNVPLSDYVQITNNCSCTRQDYECDYNFERSVDGTCKLVSGLSPSDPSDICRKSDAVEYFKPSGYRKIPLSTCEGGLKLDAVSDPIPCPGKEAEYNEKYGIHGSSFFIIFFVPFVIVALLAWFVYERGIRRNGGFARFGEIRLGDDGLIENNGTDRAVNLVVKSGLYVVSGFYAGYLLAKRSLVNAAAKVSERFGRRRGPTYSSLLHDQFLDDADDLLEGHDDDASDLGNFLESEANFEIDEDNAGDAVTQQLYSDEIPPAAEADDNHGGQNEEL</sequence>
<dbReference type="InterPro" id="IPR031778">
    <property type="entry name" value="Sortilin_N"/>
</dbReference>
<evidence type="ECO:0000256" key="8">
    <source>
        <dbReference type="SAM" id="Phobius"/>
    </source>
</evidence>
<organism evidence="11 12">
    <name type="scientific">Torulaspora globosa</name>
    <dbReference type="NCBI Taxonomy" id="48254"/>
    <lineage>
        <taxon>Eukaryota</taxon>
        <taxon>Fungi</taxon>
        <taxon>Dikarya</taxon>
        <taxon>Ascomycota</taxon>
        <taxon>Saccharomycotina</taxon>
        <taxon>Saccharomycetes</taxon>
        <taxon>Saccharomycetales</taxon>
        <taxon>Saccharomycetaceae</taxon>
        <taxon>Torulaspora</taxon>
    </lineage>
</organism>
<dbReference type="CDD" id="cd15482">
    <property type="entry name" value="Sialidase_non-viral"/>
    <property type="match status" value="3"/>
</dbReference>
<dbReference type="RefSeq" id="XP_037139398.1">
    <property type="nucleotide sequence ID" value="XM_037283502.1"/>
</dbReference>
<feature type="region of interest" description="Disordered" evidence="7">
    <location>
        <begin position="1515"/>
        <end position="1548"/>
    </location>
</feature>
<dbReference type="GO" id="GO:0005794">
    <property type="term" value="C:Golgi apparatus"/>
    <property type="evidence" value="ECO:0007669"/>
    <property type="project" value="TreeGrafter"/>
</dbReference>
<dbReference type="Gene3D" id="2.130.10.10">
    <property type="entry name" value="YVTN repeat-like/Quinoprotein amine dehydrogenase"/>
    <property type="match status" value="2"/>
</dbReference>
<keyword evidence="3" id="KW-0677">Repeat</keyword>
<dbReference type="EMBL" id="CP059249">
    <property type="protein sequence ID" value="QLL32724.1"/>
    <property type="molecule type" value="Genomic_DNA"/>
</dbReference>
<dbReference type="InterPro" id="IPR015943">
    <property type="entry name" value="WD40/YVTN_repeat-like_dom_sf"/>
</dbReference>
<proteinExistence type="predicted"/>
<dbReference type="Pfam" id="PF15902">
    <property type="entry name" value="Sortilin-Vps10"/>
    <property type="match status" value="2"/>
</dbReference>
<dbReference type="Proteomes" id="UP000515788">
    <property type="component" value="Chromosome 4"/>
</dbReference>
<keyword evidence="6" id="KW-0325">Glycoprotein</keyword>
<dbReference type="PANTHER" id="PTHR12106">
    <property type="entry name" value="SORTILIN RELATED"/>
    <property type="match status" value="1"/>
</dbReference>
<keyword evidence="9" id="KW-0732">Signal</keyword>
<dbReference type="InterPro" id="IPR050310">
    <property type="entry name" value="VPS10-sortilin"/>
</dbReference>
<dbReference type="GeneID" id="59325891"/>
<dbReference type="GO" id="GO:0016020">
    <property type="term" value="C:membrane"/>
    <property type="evidence" value="ECO:0007669"/>
    <property type="project" value="UniProtKB-SubCell"/>
</dbReference>
<evidence type="ECO:0000256" key="7">
    <source>
        <dbReference type="SAM" id="MobiDB-lite"/>
    </source>
</evidence>
<feature type="signal peptide" evidence="9">
    <location>
        <begin position="1"/>
        <end position="20"/>
    </location>
</feature>
<feature type="domain" description="VPS10" evidence="10">
    <location>
        <begin position="737"/>
        <end position="1366"/>
    </location>
</feature>
<dbReference type="Pfam" id="PF15901">
    <property type="entry name" value="Sortilin_C"/>
    <property type="match status" value="2"/>
</dbReference>
<dbReference type="PANTHER" id="PTHR12106:SF27">
    <property type="entry name" value="SORTILIN-RELATED RECEPTOR"/>
    <property type="match status" value="1"/>
</dbReference>
<keyword evidence="12" id="KW-1185">Reference proteome</keyword>
<evidence type="ECO:0000256" key="5">
    <source>
        <dbReference type="ARBA" id="ARBA00023136"/>
    </source>
</evidence>
<feature type="chain" id="PRO_5028980522" description="VPS10 domain-containing protein" evidence="9">
    <location>
        <begin position="21"/>
        <end position="1548"/>
    </location>
</feature>
<dbReference type="InterPro" id="IPR031777">
    <property type="entry name" value="Sortilin_C"/>
</dbReference>
<evidence type="ECO:0000313" key="12">
    <source>
        <dbReference type="Proteomes" id="UP000515788"/>
    </source>
</evidence>
<evidence type="ECO:0000259" key="10">
    <source>
        <dbReference type="SMART" id="SM00602"/>
    </source>
</evidence>
<dbReference type="InterPro" id="IPR006581">
    <property type="entry name" value="VPS10"/>
</dbReference>
<evidence type="ECO:0000313" key="11">
    <source>
        <dbReference type="EMBL" id="QLL32724.1"/>
    </source>
</evidence>
<keyword evidence="5 8" id="KW-0472">Membrane</keyword>
<evidence type="ECO:0000256" key="2">
    <source>
        <dbReference type="ARBA" id="ARBA00022692"/>
    </source>
</evidence>
<name>A0A7G3ZGT8_9SACH</name>
<evidence type="ECO:0000256" key="3">
    <source>
        <dbReference type="ARBA" id="ARBA00022737"/>
    </source>
</evidence>
<evidence type="ECO:0000256" key="4">
    <source>
        <dbReference type="ARBA" id="ARBA00022989"/>
    </source>
</evidence>
<evidence type="ECO:0000256" key="1">
    <source>
        <dbReference type="ARBA" id="ARBA00004370"/>
    </source>
</evidence>
<dbReference type="GO" id="GO:0006895">
    <property type="term" value="P:Golgi to endosome transport"/>
    <property type="evidence" value="ECO:0007669"/>
    <property type="project" value="TreeGrafter"/>
</dbReference>